<feature type="chain" id="PRO_5045203201" description="Prenyltransferase alpha-alpha toroid domain-containing protein" evidence="4">
    <location>
        <begin position="24"/>
        <end position="470"/>
    </location>
</feature>
<keyword evidence="4" id="KW-0732">Signal</keyword>
<feature type="compositionally biased region" description="Polar residues" evidence="2">
    <location>
        <begin position="381"/>
        <end position="392"/>
    </location>
</feature>
<reference evidence="6 7" key="1">
    <citation type="submission" date="2020-08" db="EMBL/GenBank/DDBJ databases">
        <title>Genome public.</title>
        <authorList>
            <person name="Liu C."/>
            <person name="Sun Q."/>
        </authorList>
    </citation>
    <scope>NUCLEOTIDE SEQUENCE [LARGE SCALE GENOMIC DNA]</scope>
    <source>
        <strain evidence="6 7">NSJ-71</strain>
    </source>
</reference>
<dbReference type="Pfam" id="PF00432">
    <property type="entry name" value="Prenyltrans"/>
    <property type="match status" value="1"/>
</dbReference>
<evidence type="ECO:0000313" key="6">
    <source>
        <dbReference type="EMBL" id="MBC5727790.1"/>
    </source>
</evidence>
<organism evidence="6 7">
    <name type="scientific">Ruminococcus intestinalis</name>
    <dbReference type="NCBI Taxonomy" id="2763066"/>
    <lineage>
        <taxon>Bacteria</taxon>
        <taxon>Bacillati</taxon>
        <taxon>Bacillota</taxon>
        <taxon>Clostridia</taxon>
        <taxon>Eubacteriales</taxon>
        <taxon>Oscillospiraceae</taxon>
        <taxon>Ruminococcus</taxon>
    </lineage>
</organism>
<evidence type="ECO:0000256" key="4">
    <source>
        <dbReference type="SAM" id="SignalP"/>
    </source>
</evidence>
<sequence>MLKKLTALLICAVMLSLSVTVNAAENYTKEDISKTIDGIISYKSAILKADDTASFVQKLSETTDNSETQWYIISLSKYGTDVTAVQSSMIKSAEKLYKSKSKATDFQRTSLALYACGLNPENINGKNLLSDGVYNSENVNKQGINAYVYALLSLDCANAKVPSEAKYDREYFIKKIIGLQLSDGGFTLMGKSADTDVTAMCLQALAPYKSDSAVKESIDRALDVLSKKQNEKGGYSSFGTVNSESVSQVISALVALDIDVQSDSRFIKNGNTLVDNLMTFKNSDGGFSHIENGKSNNIACYQALNSLVDLYKYMSKGNTEIFEFDDTKKNNSNSENSRQNTENSNTDSSEVNIDSNNKNNSVNTGDITEKHNSQVDEEQQETTVKPESNNAENYDDQVMALADDNYEPFTLASTPDSVAAANSDDDNNFIFYVSLIGLVAVAAVLLIIRLTVLKKDGEPFRLFGKRKGDK</sequence>
<evidence type="ECO:0000256" key="2">
    <source>
        <dbReference type="SAM" id="MobiDB-lite"/>
    </source>
</evidence>
<evidence type="ECO:0000313" key="7">
    <source>
        <dbReference type="Proteomes" id="UP000636755"/>
    </source>
</evidence>
<evidence type="ECO:0000256" key="3">
    <source>
        <dbReference type="SAM" id="Phobius"/>
    </source>
</evidence>
<feature type="transmembrane region" description="Helical" evidence="3">
    <location>
        <begin position="429"/>
        <end position="452"/>
    </location>
</feature>
<dbReference type="Gene3D" id="1.50.10.20">
    <property type="match status" value="1"/>
</dbReference>
<feature type="signal peptide" evidence="4">
    <location>
        <begin position="1"/>
        <end position="23"/>
    </location>
</feature>
<gene>
    <name evidence="6" type="ORF">H8R91_04490</name>
</gene>
<keyword evidence="3" id="KW-1133">Transmembrane helix</keyword>
<protein>
    <recommendedName>
        <fullName evidence="5">Prenyltransferase alpha-alpha toroid domain-containing protein</fullName>
    </recommendedName>
</protein>
<feature type="domain" description="Prenyltransferase alpha-alpha toroid" evidence="5">
    <location>
        <begin position="144"/>
        <end position="310"/>
    </location>
</feature>
<keyword evidence="3" id="KW-0812">Transmembrane</keyword>
<keyword evidence="3" id="KW-0472">Membrane</keyword>
<dbReference type="Proteomes" id="UP000636755">
    <property type="component" value="Unassembled WGS sequence"/>
</dbReference>
<feature type="compositionally biased region" description="Low complexity" evidence="2">
    <location>
        <begin position="351"/>
        <end position="363"/>
    </location>
</feature>
<dbReference type="EMBL" id="JACOPS010000002">
    <property type="protein sequence ID" value="MBC5727790.1"/>
    <property type="molecule type" value="Genomic_DNA"/>
</dbReference>
<dbReference type="RefSeq" id="WP_186935059.1">
    <property type="nucleotide sequence ID" value="NZ_JACOPS010000002.1"/>
</dbReference>
<feature type="region of interest" description="Disordered" evidence="2">
    <location>
        <begin position="326"/>
        <end position="393"/>
    </location>
</feature>
<dbReference type="InterPro" id="IPR008930">
    <property type="entry name" value="Terpenoid_cyclase/PrenylTrfase"/>
</dbReference>
<evidence type="ECO:0000259" key="5">
    <source>
        <dbReference type="Pfam" id="PF00432"/>
    </source>
</evidence>
<accession>A0ABR7HJW4</accession>
<keyword evidence="7" id="KW-1185">Reference proteome</keyword>
<dbReference type="CDD" id="cd00688">
    <property type="entry name" value="ISOPREN_C2_like"/>
    <property type="match status" value="1"/>
</dbReference>
<evidence type="ECO:0000256" key="1">
    <source>
        <dbReference type="ARBA" id="ARBA00022737"/>
    </source>
</evidence>
<comment type="caution">
    <text evidence="6">The sequence shown here is derived from an EMBL/GenBank/DDBJ whole genome shotgun (WGS) entry which is preliminary data.</text>
</comment>
<dbReference type="SUPFAM" id="SSF48239">
    <property type="entry name" value="Terpenoid cyclases/Protein prenyltransferases"/>
    <property type="match status" value="1"/>
</dbReference>
<dbReference type="InterPro" id="IPR001330">
    <property type="entry name" value="Prenyltrans"/>
</dbReference>
<name>A0ABR7HJW4_9FIRM</name>
<feature type="compositionally biased region" description="Polar residues" evidence="2">
    <location>
        <begin position="330"/>
        <end position="350"/>
    </location>
</feature>
<keyword evidence="1" id="KW-0677">Repeat</keyword>
<proteinExistence type="predicted"/>